<dbReference type="STRING" id="349521.HCH_03418"/>
<dbReference type="RefSeq" id="WP_011397234.1">
    <property type="nucleotide sequence ID" value="NC_007645.1"/>
</dbReference>
<accession>Q2SGQ8</accession>
<dbReference type="OrthoDB" id="555447at2"/>
<sequence>MKKILLVASGGGHWVQLQRLRGAFENHKLSWMTTVKDYSSPQNEPCFIVQDANMWNKLALVKMFLQVALVMLKTRPDIVVTTGAAPGFAAILYGRLLGARTIWIDSIANGEALSQSGAKVGRWAHVWLTQWEHLSKPSGPHYWGAVL</sequence>
<evidence type="ECO:0000313" key="2">
    <source>
        <dbReference type="Proteomes" id="UP000000238"/>
    </source>
</evidence>
<organism evidence="1 2">
    <name type="scientific">Hahella chejuensis (strain KCTC 2396)</name>
    <dbReference type="NCBI Taxonomy" id="349521"/>
    <lineage>
        <taxon>Bacteria</taxon>
        <taxon>Pseudomonadati</taxon>
        <taxon>Pseudomonadota</taxon>
        <taxon>Gammaproteobacteria</taxon>
        <taxon>Oceanospirillales</taxon>
        <taxon>Hahellaceae</taxon>
        <taxon>Hahella</taxon>
    </lineage>
</organism>
<dbReference type="Proteomes" id="UP000000238">
    <property type="component" value="Chromosome"/>
</dbReference>
<dbReference type="eggNOG" id="COG0707">
    <property type="taxonomic scope" value="Bacteria"/>
</dbReference>
<protein>
    <submittedName>
        <fullName evidence="1">Probable glycosyltransferase</fullName>
    </submittedName>
</protein>
<name>Q2SGQ8_HAHCH</name>
<dbReference type="HOGENOM" id="CLU_064541_3_0_6"/>
<dbReference type="AlphaFoldDB" id="Q2SGQ8"/>
<proteinExistence type="predicted"/>
<dbReference type="EMBL" id="CP000155">
    <property type="protein sequence ID" value="ABC30166.1"/>
    <property type="molecule type" value="Genomic_DNA"/>
</dbReference>
<gene>
    <name evidence="1" type="ordered locus">HCH_03418</name>
</gene>
<dbReference type="GO" id="GO:0016740">
    <property type="term" value="F:transferase activity"/>
    <property type="evidence" value="ECO:0007669"/>
    <property type="project" value="UniProtKB-KW"/>
</dbReference>
<reference evidence="1 2" key="1">
    <citation type="journal article" date="2005" name="Nucleic Acids Res.">
        <title>Genomic blueprint of Hahella chejuensis, a marine microbe producing an algicidal agent.</title>
        <authorList>
            <person name="Jeong H."/>
            <person name="Yim J.H."/>
            <person name="Lee C."/>
            <person name="Choi S.-H."/>
            <person name="Park Y.K."/>
            <person name="Yoon S.H."/>
            <person name="Hur C.-G."/>
            <person name="Kang H.-Y."/>
            <person name="Kim D."/>
            <person name="Lee H.H."/>
            <person name="Park K.H."/>
            <person name="Park S.-H."/>
            <person name="Park H.-S."/>
            <person name="Lee H.K."/>
            <person name="Oh T.K."/>
            <person name="Kim J.F."/>
        </authorList>
    </citation>
    <scope>NUCLEOTIDE SEQUENCE [LARGE SCALE GENOMIC DNA]</scope>
    <source>
        <strain evidence="1 2">KCTC 2396</strain>
    </source>
</reference>
<dbReference type="KEGG" id="hch:HCH_03418"/>
<evidence type="ECO:0000313" key="1">
    <source>
        <dbReference type="EMBL" id="ABC30166.1"/>
    </source>
</evidence>
<dbReference type="SUPFAM" id="SSF53756">
    <property type="entry name" value="UDP-Glycosyltransferase/glycogen phosphorylase"/>
    <property type="match status" value="1"/>
</dbReference>
<keyword evidence="1" id="KW-0808">Transferase</keyword>
<keyword evidence="2" id="KW-1185">Reference proteome</keyword>
<dbReference type="Gene3D" id="3.40.50.2000">
    <property type="entry name" value="Glycogen Phosphorylase B"/>
    <property type="match status" value="1"/>
</dbReference>